<dbReference type="InterPro" id="IPR027417">
    <property type="entry name" value="P-loop_NTPase"/>
</dbReference>
<gene>
    <name evidence="4" type="primary">wzc</name>
    <name evidence="4" type="ORF">Poly51_10070</name>
</gene>
<dbReference type="AlphaFoldDB" id="A0A5C6FG23"/>
<dbReference type="Gene3D" id="3.40.50.300">
    <property type="entry name" value="P-loop containing nucleotide triphosphate hydrolases"/>
    <property type="match status" value="1"/>
</dbReference>
<evidence type="ECO:0000256" key="1">
    <source>
        <dbReference type="SAM" id="Coils"/>
    </source>
</evidence>
<dbReference type="EC" id="2.7.10.-" evidence="4"/>
<reference evidence="4 5" key="1">
    <citation type="submission" date="2019-02" db="EMBL/GenBank/DDBJ databases">
        <title>Deep-cultivation of Planctomycetes and their phenomic and genomic characterization uncovers novel biology.</title>
        <authorList>
            <person name="Wiegand S."/>
            <person name="Jogler M."/>
            <person name="Boedeker C."/>
            <person name="Pinto D."/>
            <person name="Vollmers J."/>
            <person name="Rivas-Marin E."/>
            <person name="Kohn T."/>
            <person name="Peeters S.H."/>
            <person name="Heuer A."/>
            <person name="Rast P."/>
            <person name="Oberbeckmann S."/>
            <person name="Bunk B."/>
            <person name="Jeske O."/>
            <person name="Meyerdierks A."/>
            <person name="Storesund J.E."/>
            <person name="Kallscheuer N."/>
            <person name="Luecker S."/>
            <person name="Lage O.M."/>
            <person name="Pohl T."/>
            <person name="Merkel B.J."/>
            <person name="Hornburger P."/>
            <person name="Mueller R.-W."/>
            <person name="Bruemmer F."/>
            <person name="Labrenz M."/>
            <person name="Spormann A.M."/>
            <person name="Op Den Camp H."/>
            <person name="Overmann J."/>
            <person name="Amann R."/>
            <person name="Jetten M.S.M."/>
            <person name="Mascher T."/>
            <person name="Medema M.H."/>
            <person name="Devos D.P."/>
            <person name="Kaster A.-K."/>
            <person name="Ovreas L."/>
            <person name="Rohde M."/>
            <person name="Galperin M.Y."/>
            <person name="Jogler C."/>
        </authorList>
    </citation>
    <scope>NUCLEOTIDE SEQUENCE [LARGE SCALE GENOMIC DNA]</scope>
    <source>
        <strain evidence="4 5">Poly51</strain>
    </source>
</reference>
<proteinExistence type="predicted"/>
<feature type="coiled-coil region" evidence="1">
    <location>
        <begin position="253"/>
        <end position="314"/>
    </location>
</feature>
<keyword evidence="5" id="KW-1185">Reference proteome</keyword>
<feature type="transmembrane region" description="Helical" evidence="3">
    <location>
        <begin position="387"/>
        <end position="409"/>
    </location>
</feature>
<evidence type="ECO:0000313" key="4">
    <source>
        <dbReference type="EMBL" id="TWU60726.1"/>
    </source>
</evidence>
<keyword evidence="1" id="KW-0175">Coiled coil</keyword>
<dbReference type="EMBL" id="SJPW01000001">
    <property type="protein sequence ID" value="TWU60726.1"/>
    <property type="molecule type" value="Genomic_DNA"/>
</dbReference>
<dbReference type="GO" id="GO:0016301">
    <property type="term" value="F:kinase activity"/>
    <property type="evidence" value="ECO:0007669"/>
    <property type="project" value="UniProtKB-KW"/>
</dbReference>
<keyword evidence="3" id="KW-1133">Transmembrane helix</keyword>
<dbReference type="SUPFAM" id="SSF52540">
    <property type="entry name" value="P-loop containing nucleoside triphosphate hydrolases"/>
    <property type="match status" value="1"/>
</dbReference>
<sequence>MMGQPKYVAESYLRVREQQDVIFSAQTSRSEDSAFFRSQTKLVRSPQVLAAAVKDPSVVDYVSPIRKGLRVKWLDDKLKAEAQTGSETLTISVEHPDPVASQTLCNAVTKAYLAEIVCRLEHDRTEREEQLELAAKQADADLDASWEKLNRIAEGLGSDTSQSLTLRDEMQFQAYRDYSRRLQAAQLRGSQLQAQLSEKQHGQQHTSTSVEATTEALLHANPEVVAARKRLLSLNLQIDAMRNIAASETSPKLLQLRQQQQFLLNDLAELETATRSKIAVDLQSRSQSDFQHSVDQLKVEIELNRSEKTFLREQLSEFQIGSNDTSTRTAVPLDMSRHEVSRQSHLADRLWQSLQELQIESQSQPRVSLIELASRPEFANNSYRKKYTVFAGLLAWVIVVYAIGVMEWYDCRVRDADDIVSHSSYPVFGAAPYMRPESSGGITSFFRTRQNSVRTSDGVREAVARIILRNEDASQTISLMITSCHPKEPRHLVSQEIAILLASHQRRVLLIDCDIDGGVLSRAAGASNVPGIRSLPVNKPGDLCSTVAQYIVATQHDLLDFLPVGTTTTPSSWVAPHSLRSTIASVGSEYDAVIVNGPSFLGSAESVLFAAEVDQSLFATFVNVSRWDLLSLCEEAASDAAIPVCGSIVHSGKFAADTTVKISNVPGRKTIPSRHRVQNVATESIHSSQSIDDSVERDLRRQIHELRNAIRSAQPESHSEKVAESNINSHANPDTAET</sequence>
<organism evidence="4 5">
    <name type="scientific">Rubripirellula tenax</name>
    <dbReference type="NCBI Taxonomy" id="2528015"/>
    <lineage>
        <taxon>Bacteria</taxon>
        <taxon>Pseudomonadati</taxon>
        <taxon>Planctomycetota</taxon>
        <taxon>Planctomycetia</taxon>
        <taxon>Pirellulales</taxon>
        <taxon>Pirellulaceae</taxon>
        <taxon>Rubripirellula</taxon>
    </lineage>
</organism>
<keyword evidence="4" id="KW-0418">Kinase</keyword>
<feature type="region of interest" description="Disordered" evidence="2">
    <location>
        <begin position="709"/>
        <end position="738"/>
    </location>
</feature>
<keyword evidence="4" id="KW-0808">Transferase</keyword>
<dbReference type="Proteomes" id="UP000318288">
    <property type="component" value="Unassembled WGS sequence"/>
</dbReference>
<dbReference type="InterPro" id="IPR050445">
    <property type="entry name" value="Bact_polysacc_biosynth/exp"/>
</dbReference>
<comment type="caution">
    <text evidence="4">The sequence shown here is derived from an EMBL/GenBank/DDBJ whole genome shotgun (WGS) entry which is preliminary data.</text>
</comment>
<evidence type="ECO:0000256" key="3">
    <source>
        <dbReference type="SAM" id="Phobius"/>
    </source>
</evidence>
<accession>A0A5C6FG23</accession>
<name>A0A5C6FG23_9BACT</name>
<evidence type="ECO:0000256" key="2">
    <source>
        <dbReference type="SAM" id="MobiDB-lite"/>
    </source>
</evidence>
<evidence type="ECO:0000313" key="5">
    <source>
        <dbReference type="Proteomes" id="UP000318288"/>
    </source>
</evidence>
<protein>
    <submittedName>
        <fullName evidence="4">Tyrosine-protein kinase wzc</fullName>
        <ecNumber evidence="4">2.7.10.-</ecNumber>
    </submittedName>
</protein>
<dbReference type="PANTHER" id="PTHR32309">
    <property type="entry name" value="TYROSINE-PROTEIN KINASE"/>
    <property type="match status" value="1"/>
</dbReference>
<feature type="compositionally biased region" description="Polar residues" evidence="2">
    <location>
        <begin position="679"/>
        <end position="692"/>
    </location>
</feature>
<dbReference type="PANTHER" id="PTHR32309:SF31">
    <property type="entry name" value="CAPSULAR EXOPOLYSACCHARIDE FAMILY"/>
    <property type="match status" value="1"/>
</dbReference>
<keyword evidence="3" id="KW-0472">Membrane</keyword>
<keyword evidence="3" id="KW-0812">Transmembrane</keyword>
<feature type="region of interest" description="Disordered" evidence="2">
    <location>
        <begin position="675"/>
        <end position="696"/>
    </location>
</feature>